<accession>I4YTB7</accession>
<feature type="domain" description="Winged helix-turn-helix" evidence="1">
    <location>
        <begin position="11"/>
        <end position="69"/>
    </location>
</feature>
<dbReference type="EMBL" id="JH660645">
    <property type="protein sequence ID" value="EIM27209.1"/>
    <property type="molecule type" value="Genomic_DNA"/>
</dbReference>
<evidence type="ECO:0000313" key="2">
    <source>
        <dbReference type="EMBL" id="EIM27209.1"/>
    </source>
</evidence>
<dbReference type="HOGENOM" id="CLU_2437520_0_0_5"/>
<evidence type="ECO:0000313" key="3">
    <source>
        <dbReference type="Proteomes" id="UP000003947"/>
    </source>
</evidence>
<keyword evidence="3" id="KW-1185">Reference proteome</keyword>
<dbReference type="InterPro" id="IPR055245">
    <property type="entry name" value="HTH_proteobacteria"/>
</dbReference>
<dbReference type="Pfam" id="PF14090">
    <property type="entry name" value="HTH_39"/>
    <property type="match status" value="1"/>
</dbReference>
<organism evidence="2 3">
    <name type="scientific">Microvirga lotononidis</name>
    <dbReference type="NCBI Taxonomy" id="864069"/>
    <lineage>
        <taxon>Bacteria</taxon>
        <taxon>Pseudomonadati</taxon>
        <taxon>Pseudomonadota</taxon>
        <taxon>Alphaproteobacteria</taxon>
        <taxon>Hyphomicrobiales</taxon>
        <taxon>Methylobacteriaceae</taxon>
        <taxon>Microvirga</taxon>
    </lineage>
</organism>
<dbReference type="RefSeq" id="WP_009763259.1">
    <property type="nucleotide sequence ID" value="NZ_CP141048.1"/>
</dbReference>
<sequence length="90" mass="10535">MPNASYQPSMALREHMLNGERVSLLEAMLLFGVQNPNAEFDRIKKDGFLIKSDRVPMAKILRRINEYAVCKPPEQLPIREIQMTEYWISR</sequence>
<protein>
    <recommendedName>
        <fullName evidence="1">Winged helix-turn-helix domain-containing protein</fullName>
    </recommendedName>
</protein>
<dbReference type="eggNOG" id="ENOG50339MY">
    <property type="taxonomic scope" value="Bacteria"/>
</dbReference>
<dbReference type="OrthoDB" id="5737257at2"/>
<evidence type="ECO:0000259" key="1">
    <source>
        <dbReference type="Pfam" id="PF14090"/>
    </source>
</evidence>
<name>I4YTB7_9HYPH</name>
<dbReference type="Proteomes" id="UP000003947">
    <property type="component" value="Unassembled WGS sequence"/>
</dbReference>
<proteinExistence type="predicted"/>
<dbReference type="AlphaFoldDB" id="I4YTB7"/>
<gene>
    <name evidence="2" type="ORF">MicloDRAFT_00037660</name>
</gene>
<dbReference type="PATRIC" id="fig|864069.3.peg.4092"/>
<reference evidence="2 3" key="1">
    <citation type="submission" date="2012-02" db="EMBL/GenBank/DDBJ databases">
        <title>Improved High-Quality Draft sequence of Microvirga sp. WSM3557.</title>
        <authorList>
            <consortium name="US DOE Joint Genome Institute"/>
            <person name="Lucas S."/>
            <person name="Han J."/>
            <person name="Lapidus A."/>
            <person name="Cheng J.-F."/>
            <person name="Goodwin L."/>
            <person name="Pitluck S."/>
            <person name="Peters L."/>
            <person name="Zhang X."/>
            <person name="Detter J.C."/>
            <person name="Han C."/>
            <person name="Tapia R."/>
            <person name="Land M."/>
            <person name="Hauser L."/>
            <person name="Kyrpides N."/>
            <person name="Ivanova N."/>
            <person name="Pagani I."/>
            <person name="Brau L."/>
            <person name="Yates R."/>
            <person name="O'Hara G."/>
            <person name="Rui T."/>
            <person name="Howieson J."/>
            <person name="Reeve W."/>
            <person name="Woyke T."/>
        </authorList>
    </citation>
    <scope>NUCLEOTIDE SEQUENCE [LARGE SCALE GENOMIC DNA]</scope>
    <source>
        <strain evidence="2 3">WSM3557</strain>
    </source>
</reference>